<dbReference type="Pfam" id="PF13481">
    <property type="entry name" value="AAA_25"/>
    <property type="match status" value="1"/>
</dbReference>
<protein>
    <submittedName>
        <fullName evidence="2">AAA family ATPase</fullName>
    </submittedName>
</protein>
<sequence length="516" mass="56451">MNVQDCPPEEAAAIWQKMEEAAFAIKDPEIRAAYQRLYRSRLKRDFPQFVPRTSDGEPISGWVETTSNVFAYTGDVFQTLNPVEWHGIEPPPREWMLQDWLPRRRAAYLTGAGGAGKSLLGQQLATCVAMGLPFLGVDTTQGPAIYLTAEDDAQELQRRQRAICRALGVAEGDLQGKLILISLFGLAGNEMVRFDRDTGQETMPAWTKLQNTARATGAQLIVLDNVSHVYGGNEIDRLQVTTFANLLNGLAQEIDGTVMLIGHPNKAGDAYSGSTAWENAFRARLYFDAPKSDHAHSDPDARQLSLPKANYARKGSAIDVRWHEGALILDGDDAPSPVRQLRDISAASAENDAFLRCLDKATEDRRAVSHVPGVNYAPKIFAAMIEGKGYDEKAFARAMERLIHIKQVALDQQLWKDQFRKWKYGIARAVTHPSNTAKSLKSLAVTPAATSCGDPAATLCQVIENTCGDPAATPAVRPPIPYGDMGAPMNWGPPHPLDDPFGGDLDWSTDSGGDEP</sequence>
<gene>
    <name evidence="2" type="ORF">PQ457_00555</name>
</gene>
<keyword evidence="3" id="KW-1185">Reference proteome</keyword>
<dbReference type="SUPFAM" id="SSF52540">
    <property type="entry name" value="P-loop containing nucleoside triphosphate hydrolases"/>
    <property type="match status" value="1"/>
</dbReference>
<proteinExistence type="predicted"/>
<name>A0ABY7TW85_9SPHN</name>
<dbReference type="Proteomes" id="UP001218231">
    <property type="component" value="Chromosome"/>
</dbReference>
<evidence type="ECO:0000256" key="1">
    <source>
        <dbReference type="SAM" id="MobiDB-lite"/>
    </source>
</evidence>
<dbReference type="Gene3D" id="3.40.50.300">
    <property type="entry name" value="P-loop containing nucleotide triphosphate hydrolases"/>
    <property type="match status" value="1"/>
</dbReference>
<accession>A0ABY7TW85</accession>
<reference evidence="2 3" key="1">
    <citation type="submission" date="2023-02" db="EMBL/GenBank/DDBJ databases">
        <title>Genome sequence of Novosphingobium humi KACC 19094.</title>
        <authorList>
            <person name="Kim S."/>
            <person name="Heo J."/>
            <person name="Kwon S.-W."/>
        </authorList>
    </citation>
    <scope>NUCLEOTIDE SEQUENCE [LARGE SCALE GENOMIC DNA]</scope>
    <source>
        <strain evidence="2 3">KACC 19094</strain>
    </source>
</reference>
<evidence type="ECO:0000313" key="3">
    <source>
        <dbReference type="Proteomes" id="UP001218231"/>
    </source>
</evidence>
<dbReference type="EMBL" id="CP117417">
    <property type="protein sequence ID" value="WCT77518.1"/>
    <property type="molecule type" value="Genomic_DNA"/>
</dbReference>
<feature type="region of interest" description="Disordered" evidence="1">
    <location>
        <begin position="486"/>
        <end position="516"/>
    </location>
</feature>
<evidence type="ECO:0000313" key="2">
    <source>
        <dbReference type="EMBL" id="WCT77518.1"/>
    </source>
</evidence>
<dbReference type="InterPro" id="IPR027417">
    <property type="entry name" value="P-loop_NTPase"/>
</dbReference>
<dbReference type="RefSeq" id="WP_273617889.1">
    <property type="nucleotide sequence ID" value="NZ_CP117417.1"/>
</dbReference>
<organism evidence="2 3">
    <name type="scientific">Novosphingobium humi</name>
    <dbReference type="NCBI Taxonomy" id="2282397"/>
    <lineage>
        <taxon>Bacteria</taxon>
        <taxon>Pseudomonadati</taxon>
        <taxon>Pseudomonadota</taxon>
        <taxon>Alphaproteobacteria</taxon>
        <taxon>Sphingomonadales</taxon>
        <taxon>Sphingomonadaceae</taxon>
        <taxon>Novosphingobium</taxon>
    </lineage>
</organism>